<keyword evidence="3 9" id="KW-0812">Transmembrane</keyword>
<sequence length="297" mass="32259">MVYTAFGFTIKGTRHFLSRRLCQSRVLGCPSIKQLTRLTKITATPLRNARFSTALLRGRGSARMLKSTDGDVVKTSEETRASLHWPVVLYVPNLIGYLRITLVAAAALTKQFETSIACYVACASLDFFDGIAARALKQTSRFGAVLDVAVDNVQRAVAWHHAACAWSAPAFVAVPCVEWMVFAITHATSDSEWKEDLATTAKTTPPLFVRVVMANGFKTVPGLVAISGLHCLPAALWCAKSAPAQTTLSALSNHRLVLGILILGRLLAFVVEAYVATTYLSKLADADRRKKTTSRTS</sequence>
<dbReference type="Pfam" id="PF01066">
    <property type="entry name" value="CDP-OH_P_transf"/>
    <property type="match status" value="1"/>
</dbReference>
<dbReference type="GO" id="GO:0016780">
    <property type="term" value="F:phosphotransferase activity, for other substituted phosphate groups"/>
    <property type="evidence" value="ECO:0007669"/>
    <property type="project" value="InterPro"/>
</dbReference>
<evidence type="ECO:0000256" key="9">
    <source>
        <dbReference type="SAM" id="Phobius"/>
    </source>
</evidence>
<evidence type="ECO:0000256" key="3">
    <source>
        <dbReference type="ARBA" id="ARBA00022692"/>
    </source>
</evidence>
<keyword evidence="7" id="KW-1208">Phospholipid metabolism</keyword>
<organism evidence="10 11">
    <name type="scientific">Pycnococcus provasolii</name>
    <dbReference type="NCBI Taxonomy" id="41880"/>
    <lineage>
        <taxon>Eukaryota</taxon>
        <taxon>Viridiplantae</taxon>
        <taxon>Chlorophyta</taxon>
        <taxon>Pseudoscourfieldiophyceae</taxon>
        <taxon>Pseudoscourfieldiales</taxon>
        <taxon>Pycnococcaceae</taxon>
        <taxon>Pycnococcus</taxon>
    </lineage>
</organism>
<dbReference type="PANTHER" id="PTHR15362">
    <property type="entry name" value="PHOSPHATIDYLINOSITOL SYNTHASE"/>
    <property type="match status" value="1"/>
</dbReference>
<protein>
    <recommendedName>
        <fullName evidence="12">CDP-diacylglycerol--inositol 3-phosphatidyltransferase</fullName>
    </recommendedName>
</protein>
<evidence type="ECO:0000256" key="5">
    <source>
        <dbReference type="ARBA" id="ARBA00023098"/>
    </source>
</evidence>
<dbReference type="GO" id="GO:0016020">
    <property type="term" value="C:membrane"/>
    <property type="evidence" value="ECO:0007669"/>
    <property type="project" value="UniProtKB-SubCell"/>
</dbReference>
<dbReference type="InterPro" id="IPR043130">
    <property type="entry name" value="CDP-OH_PTrfase_TM_dom"/>
</dbReference>
<evidence type="ECO:0000256" key="6">
    <source>
        <dbReference type="ARBA" id="ARBA00023136"/>
    </source>
</evidence>
<dbReference type="EMBL" id="BNJQ01000036">
    <property type="protein sequence ID" value="GHP11812.1"/>
    <property type="molecule type" value="Genomic_DNA"/>
</dbReference>
<reference evidence="10" key="1">
    <citation type="submission" date="2020-10" db="EMBL/GenBank/DDBJ databases">
        <title>Unveiling of a novel bifunctional photoreceptor, Dualchrome1, isolated from a cosmopolitan green alga.</title>
        <authorList>
            <person name="Suzuki S."/>
            <person name="Kawachi M."/>
        </authorList>
    </citation>
    <scope>NUCLEOTIDE SEQUENCE</scope>
    <source>
        <strain evidence="10">NIES 2893</strain>
    </source>
</reference>
<comment type="subcellular location">
    <subcellularLocation>
        <location evidence="1">Membrane</location>
        <topology evidence="1">Multi-pass membrane protein</topology>
    </subcellularLocation>
</comment>
<dbReference type="InterPro" id="IPR000462">
    <property type="entry name" value="CDP-OH_P_trans"/>
</dbReference>
<dbReference type="PROSITE" id="PS00379">
    <property type="entry name" value="CDP_ALCOHOL_P_TRANSF"/>
    <property type="match status" value="1"/>
</dbReference>
<keyword evidence="6 9" id="KW-0472">Membrane</keyword>
<evidence type="ECO:0000256" key="8">
    <source>
        <dbReference type="RuleBase" id="RU003750"/>
    </source>
</evidence>
<proteinExistence type="inferred from homology"/>
<dbReference type="Proteomes" id="UP000660262">
    <property type="component" value="Unassembled WGS sequence"/>
</dbReference>
<keyword evidence="4 9" id="KW-1133">Transmembrane helix</keyword>
<keyword evidence="11" id="KW-1185">Reference proteome</keyword>
<dbReference type="InterPro" id="IPR048254">
    <property type="entry name" value="CDP_ALCOHOL_P_TRANSF_CS"/>
</dbReference>
<evidence type="ECO:0000256" key="4">
    <source>
        <dbReference type="ARBA" id="ARBA00022989"/>
    </source>
</evidence>
<evidence type="ECO:0000256" key="2">
    <source>
        <dbReference type="ARBA" id="ARBA00022679"/>
    </source>
</evidence>
<keyword evidence="5" id="KW-0443">Lipid metabolism</keyword>
<evidence type="ECO:0000313" key="11">
    <source>
        <dbReference type="Proteomes" id="UP000660262"/>
    </source>
</evidence>
<gene>
    <name evidence="10" type="ORF">PPROV_001053900</name>
</gene>
<evidence type="ECO:0000256" key="7">
    <source>
        <dbReference type="ARBA" id="ARBA00023264"/>
    </source>
</evidence>
<dbReference type="GO" id="GO:0008654">
    <property type="term" value="P:phospholipid biosynthetic process"/>
    <property type="evidence" value="ECO:0007669"/>
    <property type="project" value="InterPro"/>
</dbReference>
<evidence type="ECO:0000313" key="10">
    <source>
        <dbReference type="EMBL" id="GHP11812.1"/>
    </source>
</evidence>
<accession>A0A830HX82</accession>
<evidence type="ECO:0008006" key="12">
    <source>
        <dbReference type="Google" id="ProtNLM"/>
    </source>
</evidence>
<dbReference type="AlphaFoldDB" id="A0A830HX82"/>
<dbReference type="Gene3D" id="1.20.120.1760">
    <property type="match status" value="1"/>
</dbReference>
<keyword evidence="2 8" id="KW-0808">Transferase</keyword>
<evidence type="ECO:0000256" key="1">
    <source>
        <dbReference type="ARBA" id="ARBA00004141"/>
    </source>
</evidence>
<feature type="transmembrane region" description="Helical" evidence="9">
    <location>
        <begin position="256"/>
        <end position="280"/>
    </location>
</feature>
<dbReference type="OrthoDB" id="10251079at2759"/>
<comment type="similarity">
    <text evidence="8">Belongs to the CDP-alcohol phosphatidyltransferase class-I family.</text>
</comment>
<dbReference type="PANTHER" id="PTHR15362:SF13">
    <property type="entry name" value="SI:CH1073-145M9.1"/>
    <property type="match status" value="1"/>
</dbReference>
<name>A0A830HX82_9CHLO</name>
<comment type="caution">
    <text evidence="10">The sequence shown here is derived from an EMBL/GenBank/DDBJ whole genome shotgun (WGS) entry which is preliminary data.</text>
</comment>